<gene>
    <name evidence="3" type="ORF">AYO28_08545</name>
</gene>
<name>A0A177SWG3_PSEPU</name>
<comment type="caution">
    <text evidence="3">The sequence shown here is derived from an EMBL/GenBank/DDBJ whole genome shotgun (WGS) entry which is preliminary data.</text>
</comment>
<reference evidence="3 4" key="1">
    <citation type="submission" date="2016-03" db="EMBL/GenBank/DDBJ databases">
        <title>Draft Genome Assembly of Pseudomonas putida strain CBF10-2.</title>
        <authorList>
            <person name="Iyer R.S."/>
            <person name="Damania A."/>
        </authorList>
    </citation>
    <scope>NUCLEOTIDE SEQUENCE [LARGE SCALE GENOMIC DNA]</scope>
    <source>
        <strain evidence="3 4">CBF10-2</strain>
    </source>
</reference>
<dbReference type="Pfam" id="PF07811">
    <property type="entry name" value="TadE"/>
    <property type="match status" value="1"/>
</dbReference>
<keyword evidence="1" id="KW-1133">Transmembrane helix</keyword>
<evidence type="ECO:0000259" key="2">
    <source>
        <dbReference type="Pfam" id="PF07811"/>
    </source>
</evidence>
<sequence length="147" mass="15683">MKASLAGRQKGAVAIEFAIVFLMFFAVFYGLLSYSLPMLMVQSFNQASSEAVRRCVALDPASATYATDVNALARQTLEQQLAWLPGSLGFQFATDATVTLSGSRLLTVSVHYSKAKLASTLPILVLPGIGEVPRLPATLTSQASLQL</sequence>
<dbReference type="AlphaFoldDB" id="A0A177SWG3"/>
<dbReference type="InterPro" id="IPR012495">
    <property type="entry name" value="TadE-like_dom"/>
</dbReference>
<protein>
    <submittedName>
        <fullName evidence="3">Pilus assembly protein TadE</fullName>
    </submittedName>
</protein>
<proteinExistence type="predicted"/>
<feature type="domain" description="TadE-like" evidence="2">
    <location>
        <begin position="11"/>
        <end position="53"/>
    </location>
</feature>
<dbReference type="RefSeq" id="WP_064301602.1">
    <property type="nucleotide sequence ID" value="NZ_LUCV01000005.1"/>
</dbReference>
<dbReference type="EMBL" id="LUCV01000005">
    <property type="protein sequence ID" value="OAI94651.1"/>
    <property type="molecule type" value="Genomic_DNA"/>
</dbReference>
<organism evidence="3 4">
    <name type="scientific">Pseudomonas putida</name>
    <name type="common">Arthrobacter siderocapsulatus</name>
    <dbReference type="NCBI Taxonomy" id="303"/>
    <lineage>
        <taxon>Bacteria</taxon>
        <taxon>Pseudomonadati</taxon>
        <taxon>Pseudomonadota</taxon>
        <taxon>Gammaproteobacteria</taxon>
        <taxon>Pseudomonadales</taxon>
        <taxon>Pseudomonadaceae</taxon>
        <taxon>Pseudomonas</taxon>
    </lineage>
</organism>
<dbReference type="Proteomes" id="UP000077752">
    <property type="component" value="Unassembled WGS sequence"/>
</dbReference>
<keyword evidence="1" id="KW-0472">Membrane</keyword>
<keyword evidence="1" id="KW-0812">Transmembrane</keyword>
<accession>A0A177SWG3</accession>
<evidence type="ECO:0000313" key="4">
    <source>
        <dbReference type="Proteomes" id="UP000077752"/>
    </source>
</evidence>
<evidence type="ECO:0000313" key="3">
    <source>
        <dbReference type="EMBL" id="OAI94651.1"/>
    </source>
</evidence>
<feature type="transmembrane region" description="Helical" evidence="1">
    <location>
        <begin position="12"/>
        <end position="32"/>
    </location>
</feature>
<evidence type="ECO:0000256" key="1">
    <source>
        <dbReference type="SAM" id="Phobius"/>
    </source>
</evidence>